<keyword evidence="2" id="KW-1003">Cell membrane</keyword>
<reference evidence="12 13" key="1">
    <citation type="submission" date="2016-10" db="EMBL/GenBank/DDBJ databases">
        <authorList>
            <person name="de Groot N.N."/>
        </authorList>
    </citation>
    <scope>NUCLEOTIDE SEQUENCE [LARGE SCALE GENOMIC DNA]</scope>
    <source>
        <strain evidence="12 13">DSM 15345</strain>
    </source>
</reference>
<keyword evidence="13" id="KW-1185">Reference proteome</keyword>
<dbReference type="GO" id="GO:0010043">
    <property type="term" value="P:response to zinc ion"/>
    <property type="evidence" value="ECO:0007669"/>
    <property type="project" value="TreeGrafter"/>
</dbReference>
<protein>
    <submittedName>
        <fullName evidence="12">Zinc transport system ATP-binding protein</fullName>
    </submittedName>
</protein>
<evidence type="ECO:0000256" key="6">
    <source>
        <dbReference type="ARBA" id="ARBA00022906"/>
    </source>
</evidence>
<dbReference type="SUPFAM" id="SSF52540">
    <property type="entry name" value="P-loop containing nucleoside triphosphate hydrolases"/>
    <property type="match status" value="1"/>
</dbReference>
<dbReference type="STRING" id="89524.SAMN05444370_101478"/>
<dbReference type="EMBL" id="FNQM01000001">
    <property type="protein sequence ID" value="SDZ81269.1"/>
    <property type="molecule type" value="Genomic_DNA"/>
</dbReference>
<dbReference type="InterPro" id="IPR017871">
    <property type="entry name" value="ABC_transporter-like_CS"/>
</dbReference>
<dbReference type="RefSeq" id="WP_093247981.1">
    <property type="nucleotide sequence ID" value="NZ_FNQM01000001.1"/>
</dbReference>
<feature type="region of interest" description="Disordered" evidence="10">
    <location>
        <begin position="237"/>
        <end position="267"/>
    </location>
</feature>
<gene>
    <name evidence="12" type="ORF">SAMN05444370_101478</name>
</gene>
<accession>A0A1H3W2K8</accession>
<dbReference type="PROSITE" id="PS50893">
    <property type="entry name" value="ABC_TRANSPORTER_2"/>
    <property type="match status" value="1"/>
</dbReference>
<dbReference type="OrthoDB" id="9806726at2"/>
<sequence length="267" mass="27747">MSGRALITARGLGVRHGATQALRDVDFEVRAGEIVTLIGPNGSGKTTLLRALIGAAAPSAGTVTRAKGLRIGYAPQRLALDRTMPMTVARFLALGGGGRTERAAALEEVGAPDIAERQLAALSGGQFQRALLARALLRKPTLLALDEPTQGLDQPGVAAFYALVARVRRTLGCAVLMVSHDLHVVMRESDRVVCLNGHVCCEGAPTIVSASPAYRALFGTEPEGALALYRHAHDHRHDGAEAPGCGHGHGGPVAQAAAQAATAERVD</sequence>
<keyword evidence="4" id="KW-0862">Zinc</keyword>
<evidence type="ECO:0000313" key="13">
    <source>
        <dbReference type="Proteomes" id="UP000198703"/>
    </source>
</evidence>
<keyword evidence="9" id="KW-0472">Membrane</keyword>
<keyword evidence="1" id="KW-0813">Transport</keyword>
<keyword evidence="3" id="KW-0547">Nucleotide-binding</keyword>
<name>A0A1H3W2K8_9RHOB</name>
<evidence type="ECO:0000259" key="11">
    <source>
        <dbReference type="PROSITE" id="PS50893"/>
    </source>
</evidence>
<feature type="compositionally biased region" description="Low complexity" evidence="10">
    <location>
        <begin position="254"/>
        <end position="267"/>
    </location>
</feature>
<dbReference type="InterPro" id="IPR003439">
    <property type="entry name" value="ABC_transporter-like_ATP-bd"/>
</dbReference>
<dbReference type="GO" id="GO:0005524">
    <property type="term" value="F:ATP binding"/>
    <property type="evidence" value="ECO:0007669"/>
    <property type="project" value="UniProtKB-KW"/>
</dbReference>
<evidence type="ECO:0000256" key="10">
    <source>
        <dbReference type="SAM" id="MobiDB-lite"/>
    </source>
</evidence>
<dbReference type="InterPro" id="IPR027417">
    <property type="entry name" value="P-loop_NTPase"/>
</dbReference>
<dbReference type="GO" id="GO:0016887">
    <property type="term" value="F:ATP hydrolysis activity"/>
    <property type="evidence" value="ECO:0007669"/>
    <property type="project" value="InterPro"/>
</dbReference>
<dbReference type="Pfam" id="PF00005">
    <property type="entry name" value="ABC_tran"/>
    <property type="match status" value="1"/>
</dbReference>
<proteinExistence type="predicted"/>
<evidence type="ECO:0000256" key="2">
    <source>
        <dbReference type="ARBA" id="ARBA00022475"/>
    </source>
</evidence>
<dbReference type="Gene3D" id="3.40.50.300">
    <property type="entry name" value="P-loop containing nucleotide triphosphate hydrolases"/>
    <property type="match status" value="1"/>
</dbReference>
<keyword evidence="7" id="KW-1278">Translocase</keyword>
<organism evidence="12 13">
    <name type="scientific">Rubrimonas cliftonensis</name>
    <dbReference type="NCBI Taxonomy" id="89524"/>
    <lineage>
        <taxon>Bacteria</taxon>
        <taxon>Pseudomonadati</taxon>
        <taxon>Pseudomonadota</taxon>
        <taxon>Alphaproteobacteria</taxon>
        <taxon>Rhodobacterales</taxon>
        <taxon>Paracoccaceae</taxon>
        <taxon>Rubrimonas</taxon>
    </lineage>
</organism>
<evidence type="ECO:0000256" key="9">
    <source>
        <dbReference type="ARBA" id="ARBA00023136"/>
    </source>
</evidence>
<evidence type="ECO:0000256" key="1">
    <source>
        <dbReference type="ARBA" id="ARBA00022448"/>
    </source>
</evidence>
<dbReference type="GO" id="GO:0006829">
    <property type="term" value="P:zinc ion transport"/>
    <property type="evidence" value="ECO:0007669"/>
    <property type="project" value="UniProtKB-KW"/>
</dbReference>
<dbReference type="InterPro" id="IPR050153">
    <property type="entry name" value="Metal_Ion_Import_ABC"/>
</dbReference>
<keyword evidence="8" id="KW-0406">Ion transport</keyword>
<evidence type="ECO:0000256" key="5">
    <source>
        <dbReference type="ARBA" id="ARBA00022840"/>
    </source>
</evidence>
<dbReference type="InterPro" id="IPR003593">
    <property type="entry name" value="AAA+_ATPase"/>
</dbReference>
<dbReference type="Proteomes" id="UP000198703">
    <property type="component" value="Unassembled WGS sequence"/>
</dbReference>
<evidence type="ECO:0000256" key="3">
    <source>
        <dbReference type="ARBA" id="ARBA00022741"/>
    </source>
</evidence>
<dbReference type="AlphaFoldDB" id="A0A1H3W2K8"/>
<dbReference type="SMART" id="SM00382">
    <property type="entry name" value="AAA"/>
    <property type="match status" value="1"/>
</dbReference>
<keyword evidence="6" id="KW-0864">Zinc transport</keyword>
<evidence type="ECO:0000313" key="12">
    <source>
        <dbReference type="EMBL" id="SDZ81269.1"/>
    </source>
</evidence>
<evidence type="ECO:0000256" key="7">
    <source>
        <dbReference type="ARBA" id="ARBA00022967"/>
    </source>
</evidence>
<keyword evidence="5 12" id="KW-0067">ATP-binding</keyword>
<feature type="domain" description="ABC transporter" evidence="11">
    <location>
        <begin position="7"/>
        <end position="221"/>
    </location>
</feature>
<evidence type="ECO:0000256" key="8">
    <source>
        <dbReference type="ARBA" id="ARBA00023065"/>
    </source>
</evidence>
<dbReference type="PANTHER" id="PTHR42734:SF9">
    <property type="entry name" value="ZINC IMPORT ATP-BINDING PROTEIN ZNUC"/>
    <property type="match status" value="1"/>
</dbReference>
<evidence type="ECO:0000256" key="4">
    <source>
        <dbReference type="ARBA" id="ARBA00022833"/>
    </source>
</evidence>
<dbReference type="PANTHER" id="PTHR42734">
    <property type="entry name" value="METAL TRANSPORT SYSTEM ATP-BINDING PROTEIN TM_0124-RELATED"/>
    <property type="match status" value="1"/>
</dbReference>
<dbReference type="PROSITE" id="PS00211">
    <property type="entry name" value="ABC_TRANSPORTER_1"/>
    <property type="match status" value="1"/>
</dbReference>